<comment type="caution">
    <text evidence="2">The sequence shown here is derived from an EMBL/GenBank/DDBJ whole genome shotgun (WGS) entry which is preliminary data.</text>
</comment>
<name>A0A243RHR9_9ACTN</name>
<accession>A0A243RHR9</accession>
<reference evidence="2 3" key="1">
    <citation type="submission" date="2017-05" db="EMBL/GenBank/DDBJ databases">
        <title>Biotechnological potential of actinobacteria isolated from South African environments.</title>
        <authorList>
            <person name="Le Roes-Hill M."/>
            <person name="Prins A."/>
            <person name="Durrell K.A."/>
        </authorList>
    </citation>
    <scope>NUCLEOTIDE SEQUENCE [LARGE SCALE GENOMIC DNA]</scope>
    <source>
        <strain evidence="2">M26</strain>
    </source>
</reference>
<dbReference type="AlphaFoldDB" id="A0A243RHR9"/>
<gene>
    <name evidence="2" type="ORF">CA984_22655</name>
</gene>
<keyword evidence="3" id="KW-1185">Reference proteome</keyword>
<proteinExistence type="predicted"/>
<protein>
    <submittedName>
        <fullName evidence="2">Uncharacterized protein</fullName>
    </submittedName>
</protein>
<dbReference type="Proteomes" id="UP000194761">
    <property type="component" value="Unassembled WGS sequence"/>
</dbReference>
<dbReference type="EMBL" id="NGFP01000107">
    <property type="protein sequence ID" value="OUC94390.1"/>
    <property type="molecule type" value="Genomic_DNA"/>
</dbReference>
<evidence type="ECO:0000313" key="2">
    <source>
        <dbReference type="EMBL" id="OUC94390.1"/>
    </source>
</evidence>
<evidence type="ECO:0000313" key="3">
    <source>
        <dbReference type="Proteomes" id="UP000194761"/>
    </source>
</evidence>
<feature type="region of interest" description="Disordered" evidence="1">
    <location>
        <begin position="46"/>
        <end position="65"/>
    </location>
</feature>
<feature type="compositionally biased region" description="Basic and acidic residues" evidence="1">
    <location>
        <begin position="52"/>
        <end position="65"/>
    </location>
</feature>
<sequence length="65" mass="6827">MANIAGHNGRETAGREAASELIGRFGIGVPSAFVVATEAVTRVRRPVPPAGGRDRVVRDQRGCRG</sequence>
<evidence type="ECO:0000256" key="1">
    <source>
        <dbReference type="SAM" id="MobiDB-lite"/>
    </source>
</evidence>
<organism evidence="2 3">
    <name type="scientific">Streptosporangium minutum</name>
    <dbReference type="NCBI Taxonomy" id="569862"/>
    <lineage>
        <taxon>Bacteria</taxon>
        <taxon>Bacillati</taxon>
        <taxon>Actinomycetota</taxon>
        <taxon>Actinomycetes</taxon>
        <taxon>Streptosporangiales</taxon>
        <taxon>Streptosporangiaceae</taxon>
        <taxon>Streptosporangium</taxon>
    </lineage>
</organism>